<dbReference type="NCBIfam" id="TIGR02123">
    <property type="entry name" value="TRAP_fused"/>
    <property type="match status" value="1"/>
</dbReference>
<keyword evidence="2" id="KW-1133">Transmembrane helix</keyword>
<keyword evidence="1" id="KW-0813">Transport</keyword>
<dbReference type="PANTHER" id="PTHR43849:SF2">
    <property type="entry name" value="BLL3936 PROTEIN"/>
    <property type="match status" value="1"/>
</dbReference>
<feature type="transmembrane region" description="Helical" evidence="2">
    <location>
        <begin position="464"/>
        <end position="492"/>
    </location>
</feature>
<protein>
    <submittedName>
        <fullName evidence="4">TRAP transporter fused permease subunit</fullName>
    </submittedName>
</protein>
<evidence type="ECO:0000313" key="5">
    <source>
        <dbReference type="Proteomes" id="UP000545507"/>
    </source>
</evidence>
<feature type="transmembrane region" description="Helical" evidence="2">
    <location>
        <begin position="77"/>
        <end position="95"/>
    </location>
</feature>
<proteinExistence type="predicted"/>
<feature type="transmembrane region" description="Helical" evidence="2">
    <location>
        <begin position="263"/>
        <end position="286"/>
    </location>
</feature>
<keyword evidence="5" id="KW-1185">Reference proteome</keyword>
<evidence type="ECO:0000256" key="1">
    <source>
        <dbReference type="RuleBase" id="RU369079"/>
    </source>
</evidence>
<feature type="transmembrane region" description="Helical" evidence="2">
    <location>
        <begin position="21"/>
        <end position="42"/>
    </location>
</feature>
<feature type="domain" description="TRAP C4-dicarboxylate transport system permease DctM subunit" evidence="3">
    <location>
        <begin position="118"/>
        <end position="552"/>
    </location>
</feature>
<sequence>MKELKRNTMRDWKLAFANAKWTEQTLAILALVYVGFHLINLFVAFGPMGSKVIHIGMGIGVLTLDLMRRHPGRTTKLAAALVCVTVIPAACYFFTDQIGVLTRYGFASSPDMLAGGVLVFWMFVLTGFYFGPAFAAVGLVFFVYAYLGSYLPAPFTAPSTDLLRVTSKLTVGALGDVVELSVTAIFLLLLYGSVLQASGAGAFIWTIASNLARRVGGGTGALTVVSSGLVGSFSGVGAAGVGITGPIAIPLMKRDGYTAEQAAAIEAIASTGGQIAPPVLGMVAFLMADFLGIPYARIVLAAIVPSILFYLGLLLFVVLIYRRNGGTGAPVEGEVQPDANHSGMRVGISFTLPIAVMVVLIMEGMSVPLAVFWSIVSIAVLALIFRLERDPKVWMGAILNAAINGAALGMASGVLDVVMASLDITQLGMIVGFIVGEIGGTSVLANFLLVLVAAYLMGMGMPGVAVYTVLAVTLAPVLINLGAAPIVAHFLIMYMTILSNFTPPVAPTLMLTARIAGANYMRSGLDAMKAGAGSMILPFFLFTYPALLLYNATFTAVVEAIVVTSLSIFLLTISLVGWLGRPLSVIERLMLAILPIVAWSADFAGVKPLYWGAVAACCAAFIWVVFAGLSMRKKTLAEISIEPQGI</sequence>
<feature type="transmembrane region" description="Helical" evidence="2">
    <location>
        <begin position="220"/>
        <end position="243"/>
    </location>
</feature>
<comment type="function">
    <text evidence="1">Part of the tripartite ATP-independent periplasmic (TRAP) transport system.</text>
</comment>
<dbReference type="GO" id="GO:0005886">
    <property type="term" value="C:plasma membrane"/>
    <property type="evidence" value="ECO:0007669"/>
    <property type="project" value="UniProtKB-SubCell"/>
</dbReference>
<feature type="transmembrane region" description="Helical" evidence="2">
    <location>
        <begin position="393"/>
        <end position="418"/>
    </location>
</feature>
<dbReference type="GO" id="GO:0022857">
    <property type="term" value="F:transmembrane transporter activity"/>
    <property type="evidence" value="ECO:0007669"/>
    <property type="project" value="UniProtKB-UniRule"/>
</dbReference>
<accession>A0A7Y8GY82</accession>
<reference evidence="4 5" key="1">
    <citation type="submission" date="2019-09" db="EMBL/GenBank/DDBJ databases">
        <title>Hydrogenophaga aromatica sp. nov., isolated from a para-xylene-degrading enrichment culture.</title>
        <authorList>
            <person name="Tancsics A."/>
            <person name="Banerjee S."/>
        </authorList>
    </citation>
    <scope>NUCLEOTIDE SEQUENCE [LARGE SCALE GENOMIC DNA]</scope>
    <source>
        <strain evidence="4 5">D2P1</strain>
    </source>
</reference>
<feature type="transmembrane region" description="Helical" evidence="2">
    <location>
        <begin position="298"/>
        <end position="322"/>
    </location>
</feature>
<dbReference type="InterPro" id="IPR010656">
    <property type="entry name" value="DctM"/>
</dbReference>
<evidence type="ECO:0000313" key="4">
    <source>
        <dbReference type="EMBL" id="NWF47076.1"/>
    </source>
</evidence>
<feature type="transmembrane region" description="Helical" evidence="2">
    <location>
        <begin position="184"/>
        <end position="208"/>
    </location>
</feature>
<keyword evidence="2" id="KW-0472">Membrane</keyword>
<dbReference type="RefSeq" id="WP_177136978.1">
    <property type="nucleotide sequence ID" value="NZ_VYGV01000016.1"/>
</dbReference>
<dbReference type="PANTHER" id="PTHR43849">
    <property type="entry name" value="BLL3936 PROTEIN"/>
    <property type="match status" value="1"/>
</dbReference>
<comment type="subcellular location">
    <subcellularLocation>
        <location evidence="1">Cell inner membrane</location>
        <topology evidence="1">Multi-pass membrane protein</topology>
    </subcellularLocation>
</comment>
<organism evidence="4 5">
    <name type="scientific">Hydrogenophaga aromaticivorans</name>
    <dbReference type="NCBI Taxonomy" id="2610898"/>
    <lineage>
        <taxon>Bacteria</taxon>
        <taxon>Pseudomonadati</taxon>
        <taxon>Pseudomonadota</taxon>
        <taxon>Betaproteobacteria</taxon>
        <taxon>Burkholderiales</taxon>
        <taxon>Comamonadaceae</taxon>
        <taxon>Hydrogenophaga</taxon>
    </lineage>
</organism>
<keyword evidence="2" id="KW-0812">Transmembrane</keyword>
<comment type="caution">
    <text evidence="4">The sequence shown here is derived from an EMBL/GenBank/DDBJ whole genome shotgun (WGS) entry which is preliminary data.</text>
</comment>
<keyword evidence="1" id="KW-0997">Cell inner membrane</keyword>
<feature type="transmembrane region" description="Helical" evidence="2">
    <location>
        <begin position="556"/>
        <end position="578"/>
    </location>
</feature>
<dbReference type="InterPro" id="IPR011853">
    <property type="entry name" value="TRAP_DctM-Dct_fused"/>
</dbReference>
<feature type="transmembrane region" description="Helical" evidence="2">
    <location>
        <begin position="128"/>
        <end position="147"/>
    </location>
</feature>
<feature type="transmembrane region" description="Helical" evidence="2">
    <location>
        <begin position="609"/>
        <end position="629"/>
    </location>
</feature>
<dbReference type="AlphaFoldDB" id="A0A7Y8GY82"/>
<gene>
    <name evidence="4" type="ORF">F3K02_17725</name>
</gene>
<dbReference type="Proteomes" id="UP000545507">
    <property type="component" value="Unassembled WGS sequence"/>
</dbReference>
<feature type="transmembrane region" description="Helical" evidence="2">
    <location>
        <begin position="342"/>
        <end position="362"/>
    </location>
</feature>
<evidence type="ECO:0000256" key="2">
    <source>
        <dbReference type="SAM" id="Phobius"/>
    </source>
</evidence>
<feature type="transmembrane region" description="Helical" evidence="2">
    <location>
        <begin position="585"/>
        <end position="603"/>
    </location>
</feature>
<dbReference type="EMBL" id="VYGV01000016">
    <property type="protein sequence ID" value="NWF47076.1"/>
    <property type="molecule type" value="Genomic_DNA"/>
</dbReference>
<evidence type="ECO:0000259" key="3">
    <source>
        <dbReference type="Pfam" id="PF06808"/>
    </source>
</evidence>
<feature type="transmembrane region" description="Helical" evidence="2">
    <location>
        <begin position="48"/>
        <end position="65"/>
    </location>
</feature>
<dbReference type="Pfam" id="PF06808">
    <property type="entry name" value="DctM"/>
    <property type="match status" value="1"/>
</dbReference>
<feature type="transmembrane region" description="Helical" evidence="2">
    <location>
        <begin position="369"/>
        <end position="387"/>
    </location>
</feature>
<feature type="transmembrane region" description="Helical" evidence="2">
    <location>
        <begin position="430"/>
        <end position="458"/>
    </location>
</feature>
<name>A0A7Y8GY82_9BURK</name>
<feature type="transmembrane region" description="Helical" evidence="2">
    <location>
        <begin position="530"/>
        <end position="550"/>
    </location>
</feature>
<keyword evidence="1" id="KW-1003">Cell membrane</keyword>